<evidence type="ECO:0000313" key="1">
    <source>
        <dbReference type="EMBL" id="CAA9429884.1"/>
    </source>
</evidence>
<accession>A0A6J4PZF3</accession>
<name>A0A6J4PZF3_9BACT</name>
<protein>
    <submittedName>
        <fullName evidence="1">Uncharacterized protein</fullName>
    </submittedName>
</protein>
<dbReference type="EMBL" id="CADCUQ010000785">
    <property type="protein sequence ID" value="CAA9429884.1"/>
    <property type="molecule type" value="Genomic_DNA"/>
</dbReference>
<gene>
    <name evidence="1" type="ORF">AVDCRST_MAG64-3406</name>
</gene>
<dbReference type="AlphaFoldDB" id="A0A6J4PZF3"/>
<proteinExistence type="predicted"/>
<organism evidence="1">
    <name type="scientific">uncultured Phycisphaerae bacterium</name>
    <dbReference type="NCBI Taxonomy" id="904963"/>
    <lineage>
        <taxon>Bacteria</taxon>
        <taxon>Pseudomonadati</taxon>
        <taxon>Planctomycetota</taxon>
        <taxon>Phycisphaerae</taxon>
        <taxon>environmental samples</taxon>
    </lineage>
</organism>
<reference evidence="1" key="1">
    <citation type="submission" date="2020-02" db="EMBL/GenBank/DDBJ databases">
        <authorList>
            <person name="Meier V. D."/>
        </authorList>
    </citation>
    <scope>NUCLEOTIDE SEQUENCE</scope>
    <source>
        <strain evidence="1">AVDCRST_MAG64</strain>
    </source>
</reference>
<sequence>MVEFNYTLREHGWATIDADFGDTRIRFEVSYMSHALEDFVSSVIALLTGEVVSRFALIDEQPGEHCWVINRDDDTLRIRIVRLDTFWRTECYNLRKRPGQPPPEEDGEVILSWECPMPDFVRAVGRMLRDIESRYTPTEFARTRNHGVPPDLVTRLWELSGE</sequence>